<reference evidence="5 6" key="1">
    <citation type="submission" date="2016-02" db="EMBL/GenBank/DDBJ databases">
        <title>Genome sequencing of a beta-galactosidase producing bacteria Rhizobium sp. 59.</title>
        <authorList>
            <person name="Wang D."/>
            <person name="Kot W."/>
            <person name="Qin Y."/>
            <person name="Hansen L."/>
            <person name="Naqvi K."/>
            <person name="Rensing C."/>
        </authorList>
    </citation>
    <scope>NUCLEOTIDE SEQUENCE [LARGE SCALE GENOMIC DNA]</scope>
    <source>
        <strain evidence="5 6">59</strain>
    </source>
</reference>
<evidence type="ECO:0000313" key="6">
    <source>
        <dbReference type="Proteomes" id="UP000182661"/>
    </source>
</evidence>
<dbReference type="InterPro" id="IPR028082">
    <property type="entry name" value="Peripla_BP_I"/>
</dbReference>
<accession>A0A657LLV6</accession>
<dbReference type="SUPFAM" id="SSF53822">
    <property type="entry name" value="Periplasmic binding protein-like I"/>
    <property type="match status" value="1"/>
</dbReference>
<keyword evidence="1" id="KW-0805">Transcription regulation</keyword>
<evidence type="ECO:0000256" key="2">
    <source>
        <dbReference type="ARBA" id="ARBA00023125"/>
    </source>
</evidence>
<dbReference type="GO" id="GO:0000976">
    <property type="term" value="F:transcription cis-regulatory region binding"/>
    <property type="evidence" value="ECO:0007669"/>
    <property type="project" value="TreeGrafter"/>
</dbReference>
<dbReference type="InterPro" id="IPR010982">
    <property type="entry name" value="Lambda_DNA-bd_dom_sf"/>
</dbReference>
<dbReference type="Proteomes" id="UP000182661">
    <property type="component" value="Unassembled WGS sequence"/>
</dbReference>
<dbReference type="SMART" id="SM00354">
    <property type="entry name" value="HTH_LACI"/>
    <property type="match status" value="1"/>
</dbReference>
<evidence type="ECO:0000256" key="3">
    <source>
        <dbReference type="ARBA" id="ARBA00023163"/>
    </source>
</evidence>
<sequence>MKQPNEKPTLKTIAQVTGLAAATVSRALNDAADISASTKERVRLAARQVGYRPNRAGLRLRTGKTRVVALVLNIEDEILGIVSPLLSGVAEVLEASEYNLVVIPETPAGDPLKPVMDVINNGMADGIILTRTQPYDLRVKVLTDRDFPFVTYGRTDMKIKHPYIDFDNEAFAYESVRRLAALGRRNLALLAPPPHLMFHRHMSDGFRRGIRDFDCMEMPLGDIDLDTPLQEVFNRGRKHFLSTHRADGIVAGSASASVALLAGLEQAGATIQADFDMVAKEPARFTEWIRPEIIAINEDIRGSGIALARTVLSIAAGHPLQSLQQVLFPSD</sequence>
<dbReference type="PROSITE" id="PS50932">
    <property type="entry name" value="HTH_LACI_2"/>
    <property type="match status" value="1"/>
</dbReference>
<protein>
    <submittedName>
        <fullName evidence="5">LacI family transcriptional regulator</fullName>
    </submittedName>
</protein>
<dbReference type="OrthoDB" id="7325754at2"/>
<organism evidence="5 6">
    <name type="scientific">Pararhizobium antarcticum</name>
    <dbReference type="NCBI Taxonomy" id="1798805"/>
    <lineage>
        <taxon>Bacteria</taxon>
        <taxon>Pseudomonadati</taxon>
        <taxon>Pseudomonadota</taxon>
        <taxon>Alphaproteobacteria</taxon>
        <taxon>Hyphomicrobiales</taxon>
        <taxon>Rhizobiaceae</taxon>
        <taxon>Rhizobium/Agrobacterium group</taxon>
        <taxon>Pararhizobium</taxon>
    </lineage>
</organism>
<keyword evidence="6" id="KW-1185">Reference proteome</keyword>
<evidence type="ECO:0000256" key="1">
    <source>
        <dbReference type="ARBA" id="ARBA00023015"/>
    </source>
</evidence>
<dbReference type="Gene3D" id="3.40.50.2300">
    <property type="match status" value="2"/>
</dbReference>
<name>A0A657LLV6_9HYPH</name>
<dbReference type="Pfam" id="PF00356">
    <property type="entry name" value="LacI"/>
    <property type="match status" value="1"/>
</dbReference>
<dbReference type="SUPFAM" id="SSF47413">
    <property type="entry name" value="lambda repressor-like DNA-binding domains"/>
    <property type="match status" value="1"/>
</dbReference>
<dbReference type="PANTHER" id="PTHR30146:SF153">
    <property type="entry name" value="LACTOSE OPERON REPRESSOR"/>
    <property type="match status" value="1"/>
</dbReference>
<dbReference type="Pfam" id="PF00532">
    <property type="entry name" value="Peripla_BP_1"/>
    <property type="match status" value="1"/>
</dbReference>
<evidence type="ECO:0000313" key="5">
    <source>
        <dbReference type="EMBL" id="OJF90252.1"/>
    </source>
</evidence>
<keyword evidence="2" id="KW-0238">DNA-binding</keyword>
<dbReference type="AlphaFoldDB" id="A0A657LLV6"/>
<dbReference type="EMBL" id="LSRP01000143">
    <property type="protein sequence ID" value="OJF90252.1"/>
    <property type="molecule type" value="Genomic_DNA"/>
</dbReference>
<dbReference type="PANTHER" id="PTHR30146">
    <property type="entry name" value="LACI-RELATED TRANSCRIPTIONAL REPRESSOR"/>
    <property type="match status" value="1"/>
</dbReference>
<dbReference type="GO" id="GO:0003700">
    <property type="term" value="F:DNA-binding transcription factor activity"/>
    <property type="evidence" value="ECO:0007669"/>
    <property type="project" value="TreeGrafter"/>
</dbReference>
<keyword evidence="3" id="KW-0804">Transcription</keyword>
<comment type="caution">
    <text evidence="5">The sequence shown here is derived from an EMBL/GenBank/DDBJ whole genome shotgun (WGS) entry which is preliminary data.</text>
</comment>
<gene>
    <name evidence="5" type="ORF">AX760_24360</name>
</gene>
<dbReference type="Gene3D" id="1.10.260.40">
    <property type="entry name" value="lambda repressor-like DNA-binding domains"/>
    <property type="match status" value="1"/>
</dbReference>
<proteinExistence type="predicted"/>
<dbReference type="InterPro" id="IPR000843">
    <property type="entry name" value="HTH_LacI"/>
</dbReference>
<feature type="domain" description="HTH lacI-type" evidence="4">
    <location>
        <begin position="8"/>
        <end position="62"/>
    </location>
</feature>
<dbReference type="InterPro" id="IPR001761">
    <property type="entry name" value="Peripla_BP/Lac1_sug-bd_dom"/>
</dbReference>
<evidence type="ECO:0000259" key="4">
    <source>
        <dbReference type="PROSITE" id="PS50932"/>
    </source>
</evidence>
<dbReference type="CDD" id="cd20009">
    <property type="entry name" value="PBP1_RafR-like"/>
    <property type="match status" value="1"/>
</dbReference>
<dbReference type="CDD" id="cd01392">
    <property type="entry name" value="HTH_LacI"/>
    <property type="match status" value="1"/>
</dbReference>